<organism evidence="1 2">
    <name type="scientific">Eragrostis curvula</name>
    <name type="common">weeping love grass</name>
    <dbReference type="NCBI Taxonomy" id="38414"/>
    <lineage>
        <taxon>Eukaryota</taxon>
        <taxon>Viridiplantae</taxon>
        <taxon>Streptophyta</taxon>
        <taxon>Embryophyta</taxon>
        <taxon>Tracheophyta</taxon>
        <taxon>Spermatophyta</taxon>
        <taxon>Magnoliopsida</taxon>
        <taxon>Liliopsida</taxon>
        <taxon>Poales</taxon>
        <taxon>Poaceae</taxon>
        <taxon>PACMAD clade</taxon>
        <taxon>Chloridoideae</taxon>
        <taxon>Eragrostideae</taxon>
        <taxon>Eragrostidinae</taxon>
        <taxon>Eragrostis</taxon>
    </lineage>
</organism>
<comment type="caution">
    <text evidence="1">The sequence shown here is derived from an EMBL/GenBank/DDBJ whole genome shotgun (WGS) entry which is preliminary data.</text>
</comment>
<name>A0A5J9WU15_9POAL</name>
<reference evidence="1 2" key="1">
    <citation type="journal article" date="2019" name="Sci. Rep.">
        <title>A high-quality genome of Eragrostis curvula grass provides insights into Poaceae evolution and supports new strategies to enhance forage quality.</title>
        <authorList>
            <person name="Carballo J."/>
            <person name="Santos B.A.C.M."/>
            <person name="Zappacosta D."/>
            <person name="Garbus I."/>
            <person name="Selva J.P."/>
            <person name="Gallo C.A."/>
            <person name="Diaz A."/>
            <person name="Albertini E."/>
            <person name="Caccamo M."/>
            <person name="Echenique V."/>
        </authorList>
    </citation>
    <scope>NUCLEOTIDE SEQUENCE [LARGE SCALE GENOMIC DNA]</scope>
    <source>
        <strain evidence="2">cv. Victoria</strain>
        <tissue evidence="1">Leaf</tissue>
    </source>
</reference>
<dbReference type="Proteomes" id="UP000324897">
    <property type="component" value="Chromosome 6"/>
</dbReference>
<keyword evidence="2" id="KW-1185">Reference proteome</keyword>
<accession>A0A5J9WU15</accession>
<evidence type="ECO:0000313" key="1">
    <source>
        <dbReference type="EMBL" id="TVU51689.1"/>
    </source>
</evidence>
<proteinExistence type="predicted"/>
<dbReference type="Gramene" id="TVU51689">
    <property type="protein sequence ID" value="TVU51689"/>
    <property type="gene ID" value="EJB05_03130"/>
</dbReference>
<protein>
    <submittedName>
        <fullName evidence="1">Uncharacterized protein</fullName>
    </submittedName>
</protein>
<feature type="non-terminal residue" evidence="1">
    <location>
        <position position="1"/>
    </location>
</feature>
<dbReference type="AlphaFoldDB" id="A0A5J9WU15"/>
<evidence type="ECO:0000313" key="2">
    <source>
        <dbReference type="Proteomes" id="UP000324897"/>
    </source>
</evidence>
<dbReference type="EMBL" id="RWGY01000002">
    <property type="protein sequence ID" value="TVU51689.1"/>
    <property type="molecule type" value="Genomic_DNA"/>
</dbReference>
<sequence length="79" mass="8447">MPMLSPIDEQKLCGALPSMLVLSAVNDILDPEGETSALVADGALEYVDNPRRAKIGRRMAVDVGSFLEASSFMKVFSSS</sequence>
<gene>
    <name evidence="1" type="ORF">EJB05_03130</name>
</gene>